<evidence type="ECO:0000313" key="3">
    <source>
        <dbReference type="Proteomes" id="UP000605848"/>
    </source>
</evidence>
<protein>
    <submittedName>
        <fullName evidence="2">Uncharacterized protein</fullName>
    </submittedName>
</protein>
<feature type="region of interest" description="Disordered" evidence="1">
    <location>
        <begin position="55"/>
        <end position="88"/>
    </location>
</feature>
<accession>A0A937D296</accession>
<sequence length="88" mass="9409">MSTGERQVGVLLGRAITTNLKDQAAAGFLDLHECAVARLVREVALQHPLASPLLLDQASQRRSDDEQALHGHAVEPFSQTVGRASALP</sequence>
<name>A0A937D296_9HYPH</name>
<comment type="caution">
    <text evidence="2">The sequence shown here is derived from an EMBL/GenBank/DDBJ whole genome shotgun (WGS) entry which is preliminary data.</text>
</comment>
<evidence type="ECO:0000256" key="1">
    <source>
        <dbReference type="SAM" id="MobiDB-lite"/>
    </source>
</evidence>
<gene>
    <name evidence="2" type="ORF">JKG68_28835</name>
</gene>
<dbReference type="EMBL" id="JAEQMY010000125">
    <property type="protein sequence ID" value="MBL0407911.1"/>
    <property type="molecule type" value="Genomic_DNA"/>
</dbReference>
<dbReference type="AlphaFoldDB" id="A0A937D296"/>
<reference evidence="2" key="1">
    <citation type="submission" date="2021-01" db="EMBL/GenBank/DDBJ databases">
        <title>Microvirga sp.</title>
        <authorList>
            <person name="Kim M.K."/>
        </authorList>
    </citation>
    <scope>NUCLEOTIDE SEQUENCE</scope>
    <source>
        <strain evidence="2">5420S-16</strain>
    </source>
</reference>
<organism evidence="2 3">
    <name type="scientific">Microvirga aerilata</name>
    <dbReference type="NCBI Taxonomy" id="670292"/>
    <lineage>
        <taxon>Bacteria</taxon>
        <taxon>Pseudomonadati</taxon>
        <taxon>Pseudomonadota</taxon>
        <taxon>Alphaproteobacteria</taxon>
        <taxon>Hyphomicrobiales</taxon>
        <taxon>Methylobacteriaceae</taxon>
        <taxon>Microvirga</taxon>
    </lineage>
</organism>
<proteinExistence type="predicted"/>
<feature type="compositionally biased region" description="Basic and acidic residues" evidence="1">
    <location>
        <begin position="59"/>
        <end position="73"/>
    </location>
</feature>
<dbReference type="RefSeq" id="WP_202065487.1">
    <property type="nucleotide sequence ID" value="NZ_JAEQMY010000125.1"/>
</dbReference>
<evidence type="ECO:0000313" key="2">
    <source>
        <dbReference type="EMBL" id="MBL0407911.1"/>
    </source>
</evidence>
<dbReference type="Proteomes" id="UP000605848">
    <property type="component" value="Unassembled WGS sequence"/>
</dbReference>
<keyword evidence="3" id="KW-1185">Reference proteome</keyword>